<dbReference type="Gene3D" id="3.30.457.10">
    <property type="entry name" value="Copper amine oxidase-like, N-terminal domain"/>
    <property type="match status" value="1"/>
</dbReference>
<feature type="transmembrane region" description="Helical" evidence="1">
    <location>
        <begin position="16"/>
        <end position="39"/>
    </location>
</feature>
<reference evidence="3 4" key="1">
    <citation type="journal article" date="2012" name="Front. Microbiol.">
        <title>Redundancy and modularity in membrane-associated dissimilatory nitrate reduction in Bacillus.</title>
        <authorList>
            <person name="Heylen K."/>
            <person name="Keltjens J."/>
        </authorList>
    </citation>
    <scope>NUCLEOTIDE SEQUENCE [LARGE SCALE GENOMIC DNA]</scope>
    <source>
        <strain evidence="4">LMG 21833T</strain>
    </source>
</reference>
<protein>
    <recommendedName>
        <fullName evidence="2">GH18 domain-containing protein</fullName>
    </recommendedName>
</protein>
<evidence type="ECO:0000313" key="4">
    <source>
        <dbReference type="Proteomes" id="UP000006316"/>
    </source>
</evidence>
<name>K6CZ57_9BACI</name>
<dbReference type="InterPro" id="IPR001223">
    <property type="entry name" value="Glyco_hydro18_cat"/>
</dbReference>
<dbReference type="OrthoDB" id="9775889at2"/>
<dbReference type="SUPFAM" id="SSF55383">
    <property type="entry name" value="Copper amine oxidase, domain N"/>
    <property type="match status" value="1"/>
</dbReference>
<dbReference type="RefSeq" id="WP_007087028.1">
    <property type="nucleotide sequence ID" value="NZ_AJLS01000132.1"/>
</dbReference>
<dbReference type="Gene3D" id="2.30.30.40">
    <property type="entry name" value="SH3 Domains"/>
    <property type="match status" value="1"/>
</dbReference>
<dbReference type="Pfam" id="PF00704">
    <property type="entry name" value="Glyco_hydro_18"/>
    <property type="match status" value="1"/>
</dbReference>
<dbReference type="Gene3D" id="3.10.50.10">
    <property type="match status" value="1"/>
</dbReference>
<dbReference type="PANTHER" id="PTHR46066:SF2">
    <property type="entry name" value="CHITINASE DOMAIN-CONTAINING PROTEIN 1"/>
    <property type="match status" value="1"/>
</dbReference>
<evidence type="ECO:0000313" key="3">
    <source>
        <dbReference type="EMBL" id="EKN65492.1"/>
    </source>
</evidence>
<evidence type="ECO:0000256" key="1">
    <source>
        <dbReference type="SAM" id="Phobius"/>
    </source>
</evidence>
<proteinExistence type="predicted"/>
<dbReference type="GO" id="GO:0005975">
    <property type="term" value="P:carbohydrate metabolic process"/>
    <property type="evidence" value="ECO:0007669"/>
    <property type="project" value="InterPro"/>
</dbReference>
<dbReference type="Pfam" id="PF07833">
    <property type="entry name" value="Cu_amine_oxidN1"/>
    <property type="match status" value="1"/>
</dbReference>
<dbReference type="InterPro" id="IPR036582">
    <property type="entry name" value="Mao_N_sf"/>
</dbReference>
<dbReference type="InterPro" id="IPR017853">
    <property type="entry name" value="GH"/>
</dbReference>
<dbReference type="Gene3D" id="3.20.20.80">
    <property type="entry name" value="Glycosidases"/>
    <property type="match status" value="1"/>
</dbReference>
<dbReference type="SUPFAM" id="SSF51445">
    <property type="entry name" value="(Trans)glycosidases"/>
    <property type="match status" value="1"/>
</dbReference>
<dbReference type="InterPro" id="IPR029070">
    <property type="entry name" value="Chitinase_insertion_sf"/>
</dbReference>
<comment type="caution">
    <text evidence="3">The sequence shown here is derived from an EMBL/GenBank/DDBJ whole genome shotgun (WGS) entry which is preliminary data.</text>
</comment>
<dbReference type="PROSITE" id="PS51910">
    <property type="entry name" value="GH18_2"/>
    <property type="match status" value="1"/>
</dbReference>
<dbReference type="STRING" id="1117379.BABA_20176"/>
<dbReference type="SMART" id="SM00636">
    <property type="entry name" value="Glyco_18"/>
    <property type="match status" value="1"/>
</dbReference>
<organism evidence="3 4">
    <name type="scientific">Neobacillus bataviensis LMG 21833</name>
    <dbReference type="NCBI Taxonomy" id="1117379"/>
    <lineage>
        <taxon>Bacteria</taxon>
        <taxon>Bacillati</taxon>
        <taxon>Bacillota</taxon>
        <taxon>Bacilli</taxon>
        <taxon>Bacillales</taxon>
        <taxon>Bacillaceae</taxon>
        <taxon>Neobacillus</taxon>
    </lineage>
</organism>
<dbReference type="AlphaFoldDB" id="K6CZ57"/>
<dbReference type="GO" id="GO:0008061">
    <property type="term" value="F:chitin binding"/>
    <property type="evidence" value="ECO:0007669"/>
    <property type="project" value="InterPro"/>
</dbReference>
<keyword evidence="1" id="KW-1133">Transmembrane helix</keyword>
<sequence>MARIEYHHTKNLSMKWIIGGLICAFLLIFTSIFLFLYPFASTDQKTYFQGEHPILYHGKQRGNALLEENTWFVPLSFLKNNIDSTIMYDEKSNSVILTTRDKVVQLPTDSLTYFVNQKEVRLQLSPAITREGETFVALDAIIPFYPIQYKKLSETEAIWIQQDGEKYKNGRLADKDITKEKLRLRTEPSLRSPYVAEIAKNESLTIEGEKDNFYLVRKANGISGYLKKDYIYSKETVNIEIKRQSKPFSMPKINGPVQLTWEAVYTKNPDASKIPDMAGVNVVSPTWFSLAAGDGSIKNLASLEYSKWAHTKGYQVWGLFSNSFDPELTHDAMKDFETRQAIIRQLLHFSQMYQLQGINFDIENVNQADGPLVTQFMREAAPYMHEAGLIVSMDITFSAGNNNNWSSFYERKKLAQITDYLIVMAYDEHTGAASGAGSVASLPWVQRNLENLLKEVPNEKLILGVPLYARLWKEQTNADGTTEVTAQALSMDKVKIWLAEKGLQPTYDEESGQNYAEYASADENATYKIWIEDELSLKKRADLATKYQLAGIGTWSRVFSDVTAWTALSLPADNAVTQK</sequence>
<gene>
    <name evidence="3" type="ORF">BABA_20176</name>
</gene>
<evidence type="ECO:0000259" key="2">
    <source>
        <dbReference type="PROSITE" id="PS51910"/>
    </source>
</evidence>
<dbReference type="PATRIC" id="fig|1117379.3.peg.4181"/>
<dbReference type="EMBL" id="AJLS01000132">
    <property type="protein sequence ID" value="EKN65492.1"/>
    <property type="molecule type" value="Genomic_DNA"/>
</dbReference>
<dbReference type="PANTHER" id="PTHR46066">
    <property type="entry name" value="CHITINASE DOMAIN-CONTAINING PROTEIN 1 FAMILY MEMBER"/>
    <property type="match status" value="1"/>
</dbReference>
<dbReference type="Proteomes" id="UP000006316">
    <property type="component" value="Unassembled WGS sequence"/>
</dbReference>
<keyword evidence="1" id="KW-0472">Membrane</keyword>
<feature type="domain" description="GH18" evidence="2">
    <location>
        <begin position="251"/>
        <end position="579"/>
    </location>
</feature>
<keyword evidence="1" id="KW-0812">Transmembrane</keyword>
<dbReference type="eggNOG" id="COG3858">
    <property type="taxonomic scope" value="Bacteria"/>
</dbReference>
<dbReference type="InterPro" id="IPR003646">
    <property type="entry name" value="SH3-like_bac-type"/>
</dbReference>
<dbReference type="InterPro" id="IPR012854">
    <property type="entry name" value="Cu_amine_oxidase-like_N"/>
</dbReference>
<dbReference type="InterPro" id="IPR011583">
    <property type="entry name" value="Chitinase_II/V-like_cat"/>
</dbReference>
<accession>K6CZ57</accession>
<dbReference type="Pfam" id="PF08239">
    <property type="entry name" value="SH3_3"/>
    <property type="match status" value="1"/>
</dbReference>
<keyword evidence="4" id="KW-1185">Reference proteome</keyword>